<dbReference type="SUPFAM" id="SSF52540">
    <property type="entry name" value="P-loop containing nucleoside triphosphate hydrolases"/>
    <property type="match status" value="1"/>
</dbReference>
<dbReference type="KEGG" id="dhe:111594537"/>
<keyword evidence="2" id="KW-0067">ATP-binding</keyword>
<accession>A0A6J1LC39</accession>
<reference evidence="4" key="1">
    <citation type="submission" date="2025-08" db="UniProtKB">
        <authorList>
            <consortium name="RefSeq"/>
        </authorList>
    </citation>
    <scope>IDENTIFICATION</scope>
    <source>
        <strain evidence="4">15085-1641.00</strain>
        <tissue evidence="4">Whole body</tissue>
    </source>
</reference>
<dbReference type="OrthoDB" id="7855676at2759"/>
<evidence type="ECO:0000313" key="3">
    <source>
        <dbReference type="Proteomes" id="UP000504633"/>
    </source>
</evidence>
<gene>
    <name evidence="4" type="primary">LOC111594537</name>
</gene>
<dbReference type="AlphaFoldDB" id="A0A6J1LC39"/>
<dbReference type="InterPro" id="IPR027417">
    <property type="entry name" value="P-loop_NTPase"/>
</dbReference>
<evidence type="ECO:0000256" key="1">
    <source>
        <dbReference type="ARBA" id="ARBA00022741"/>
    </source>
</evidence>
<name>A0A6J1LC39_DROHY</name>
<evidence type="ECO:0000256" key="2">
    <source>
        <dbReference type="ARBA" id="ARBA00022840"/>
    </source>
</evidence>
<dbReference type="Proteomes" id="UP000504633">
    <property type="component" value="Unplaced"/>
</dbReference>
<proteinExistence type="predicted"/>
<sequence>MAKMYLFRKMSELNQQQTDVCEEAVSSVLDDVFKGKASTIFNYGRWPIGARRNSKVDMIDRVLCELFSHVYTMEVTMEINISISQMKQYLVKGQLIDTTEEHFVASPDDVYLYIEKVIGQLQEQSDDAIASNAYPYALFTICVRQTNLERSLHLHGSLQLVHLMAVDHSEMMLQLRTPMASLLKIISALSRNTKTHIRYYNIRLTRILKDLLDSDESTVIINYTAAPSLQFDAVAAMDCAKIWKALYMRERKKCHCLSNKLFGLKLWSANDYKFQLNELLELLKENNTSTQLEFELPKQRNTYTQCKPSQFYQLKQSVVLTDCDNVGYDRESELSDQLNHIKADAKANLEEMLEVQHIVTQLSINYEQKSEQLKQNNQILDHLQFMLARTNMKMERQRNIFQRKLAKYYDMFKHLWMHQRREQQVQEQKRQAELSKVLNDIFNVLHRTHQT</sequence>
<protein>
    <submittedName>
        <fullName evidence="4">Kinesin heavy chain</fullName>
    </submittedName>
</protein>
<keyword evidence="1" id="KW-0547">Nucleotide-binding</keyword>
<dbReference type="RefSeq" id="XP_023163646.2">
    <property type="nucleotide sequence ID" value="XM_023307878.2"/>
</dbReference>
<dbReference type="GO" id="GO:0005524">
    <property type="term" value="F:ATP binding"/>
    <property type="evidence" value="ECO:0007669"/>
    <property type="project" value="UniProtKB-KW"/>
</dbReference>
<dbReference type="GeneID" id="111594537"/>
<organism evidence="3 4">
    <name type="scientific">Drosophila hydei</name>
    <name type="common">Fruit fly</name>
    <dbReference type="NCBI Taxonomy" id="7224"/>
    <lineage>
        <taxon>Eukaryota</taxon>
        <taxon>Metazoa</taxon>
        <taxon>Ecdysozoa</taxon>
        <taxon>Arthropoda</taxon>
        <taxon>Hexapoda</taxon>
        <taxon>Insecta</taxon>
        <taxon>Pterygota</taxon>
        <taxon>Neoptera</taxon>
        <taxon>Endopterygota</taxon>
        <taxon>Diptera</taxon>
        <taxon>Brachycera</taxon>
        <taxon>Muscomorpha</taxon>
        <taxon>Ephydroidea</taxon>
        <taxon>Drosophilidae</taxon>
        <taxon>Drosophila</taxon>
    </lineage>
</organism>
<keyword evidence="3" id="KW-1185">Reference proteome</keyword>
<dbReference type="OMA" id="RYYNIRL"/>
<evidence type="ECO:0000313" key="4">
    <source>
        <dbReference type="RefSeq" id="XP_023163646.2"/>
    </source>
</evidence>
<dbReference type="Gene3D" id="3.40.850.10">
    <property type="entry name" value="Kinesin motor domain"/>
    <property type="match status" value="2"/>
</dbReference>
<dbReference type="InterPro" id="IPR036961">
    <property type="entry name" value="Kinesin_motor_dom_sf"/>
</dbReference>